<feature type="binding site" evidence="11">
    <location>
        <position position="125"/>
    </location>
    <ligand>
        <name>Mg(2+)</name>
        <dbReference type="ChEBI" id="CHEBI:18420"/>
    </ligand>
</feature>
<feature type="binding site" evidence="10">
    <location>
        <position position="123"/>
    </location>
    <ligand>
        <name>ATP</name>
        <dbReference type="ChEBI" id="CHEBI:30616"/>
    </ligand>
</feature>
<dbReference type="InParanoid" id="C5KJM8"/>
<dbReference type="Pfam" id="PF03917">
    <property type="entry name" value="GSH_synth_ATP"/>
    <property type="match status" value="1"/>
</dbReference>
<dbReference type="Gene3D" id="3.40.50.1760">
    <property type="entry name" value="Glutathione synthase, substrate-binding domain superfamily, eukaryotic"/>
    <property type="match status" value="1"/>
</dbReference>
<feature type="binding site" evidence="10">
    <location>
        <position position="283"/>
    </location>
    <ligand>
        <name>ATP</name>
        <dbReference type="ChEBI" id="CHEBI:30616"/>
    </ligand>
</feature>
<evidence type="ECO:0000256" key="4">
    <source>
        <dbReference type="ARBA" id="ARBA00022684"/>
    </source>
</evidence>
<dbReference type="InterPro" id="IPR016185">
    <property type="entry name" value="PreATP-grasp_dom_sf"/>
</dbReference>
<dbReference type="GO" id="GO:0005829">
    <property type="term" value="C:cytosol"/>
    <property type="evidence" value="ECO:0007669"/>
    <property type="project" value="TreeGrafter"/>
</dbReference>
<dbReference type="Gene3D" id="3.30.1490.80">
    <property type="match status" value="1"/>
</dbReference>
<evidence type="ECO:0000256" key="5">
    <source>
        <dbReference type="ARBA" id="ARBA00022723"/>
    </source>
</evidence>
<dbReference type="GO" id="GO:0000287">
    <property type="term" value="F:magnesium ion binding"/>
    <property type="evidence" value="ECO:0007669"/>
    <property type="project" value="UniProtKB-UniRule"/>
</dbReference>
<dbReference type="GO" id="GO:0004363">
    <property type="term" value="F:glutathione synthase activity"/>
    <property type="evidence" value="ECO:0007669"/>
    <property type="project" value="UniProtKB-UniRule"/>
</dbReference>
<keyword evidence="6 9" id="KW-0547">Nucleotide-binding</keyword>
<proteinExistence type="inferred from homology"/>
<reference evidence="13 14" key="1">
    <citation type="submission" date="2008-07" db="EMBL/GenBank/DDBJ databases">
        <authorList>
            <person name="El-Sayed N."/>
            <person name="Caler E."/>
            <person name="Inman J."/>
            <person name="Amedeo P."/>
            <person name="Hass B."/>
            <person name="Wortman J."/>
        </authorList>
    </citation>
    <scope>NUCLEOTIDE SEQUENCE [LARGE SCALE GENOMIC DNA]</scope>
    <source>
        <strain evidence="14">ATCC 50983 / TXsc</strain>
    </source>
</reference>
<feature type="binding site" evidence="10">
    <location>
        <position position="434"/>
    </location>
    <ligand>
        <name>ATP</name>
        <dbReference type="ChEBI" id="CHEBI:30616"/>
    </ligand>
</feature>
<evidence type="ECO:0000259" key="12">
    <source>
        <dbReference type="Pfam" id="PF03199"/>
    </source>
</evidence>
<comment type="similarity">
    <text evidence="2 9">Belongs to the eukaryotic GSH synthase family.</text>
</comment>
<dbReference type="UniPathway" id="UPA00142">
    <property type="reaction ID" value="UER00210"/>
</dbReference>
<accession>C5KJM8</accession>
<evidence type="ECO:0000256" key="11">
    <source>
        <dbReference type="PIRSR" id="PIRSR001558-2"/>
    </source>
</evidence>
<dbReference type="AlphaFoldDB" id="C5KJM8"/>
<evidence type="ECO:0000256" key="1">
    <source>
        <dbReference type="ARBA" id="ARBA00004965"/>
    </source>
</evidence>
<feature type="domain" description="Glutathione synthase substrate-binding" evidence="12">
    <location>
        <begin position="174"/>
        <end position="280"/>
    </location>
</feature>
<dbReference type="EMBL" id="GG673606">
    <property type="protein sequence ID" value="EER15362.1"/>
    <property type="molecule type" value="Genomic_DNA"/>
</dbReference>
<feature type="binding site" evidence="10">
    <location>
        <position position="432"/>
    </location>
    <ligand>
        <name>substrate</name>
    </ligand>
</feature>
<evidence type="ECO:0000256" key="2">
    <source>
        <dbReference type="ARBA" id="ARBA00010385"/>
    </source>
</evidence>
<dbReference type="Proteomes" id="UP000007800">
    <property type="component" value="Unassembled WGS sequence"/>
</dbReference>
<dbReference type="GO" id="GO:0043295">
    <property type="term" value="F:glutathione binding"/>
    <property type="evidence" value="ECO:0007669"/>
    <property type="project" value="UniProtKB-UniRule"/>
</dbReference>
<dbReference type="RefSeq" id="XP_002783566.1">
    <property type="nucleotide sequence ID" value="XM_002783520.1"/>
</dbReference>
<keyword evidence="8 9" id="KW-0460">Magnesium</keyword>
<evidence type="ECO:0000256" key="7">
    <source>
        <dbReference type="ARBA" id="ARBA00022840"/>
    </source>
</evidence>
<feature type="binding site" evidence="11">
    <location>
        <position position="123"/>
    </location>
    <ligand>
        <name>Mg(2+)</name>
        <dbReference type="ChEBI" id="CHEBI:18420"/>
    </ligand>
</feature>
<comment type="cofactor">
    <cofactor evidence="9 11">
        <name>Mg(2+)</name>
        <dbReference type="ChEBI" id="CHEBI:18420"/>
    </cofactor>
    <text evidence="9 11">Binds 1 Mg(2+) ion per subunit.</text>
</comment>
<dbReference type="InterPro" id="IPR037013">
    <property type="entry name" value="GSH-S_sub-bd_sf"/>
</dbReference>
<dbReference type="SUPFAM" id="SSF56059">
    <property type="entry name" value="Glutathione synthetase ATP-binding domain-like"/>
    <property type="match status" value="1"/>
</dbReference>
<keyword evidence="5 9" id="KW-0479">Metal-binding</keyword>
<evidence type="ECO:0000256" key="3">
    <source>
        <dbReference type="ARBA" id="ARBA00022598"/>
    </source>
</evidence>
<feature type="binding site" evidence="10">
    <location>
        <position position="407"/>
    </location>
    <ligand>
        <name>ATP</name>
        <dbReference type="ChEBI" id="CHEBI:30616"/>
    </ligand>
</feature>
<keyword evidence="14" id="KW-1185">Reference proteome</keyword>
<evidence type="ECO:0000256" key="6">
    <source>
        <dbReference type="ARBA" id="ARBA00022741"/>
    </source>
</evidence>
<dbReference type="Pfam" id="PF03199">
    <property type="entry name" value="GSH_synthase"/>
    <property type="match status" value="1"/>
</dbReference>
<dbReference type="SUPFAM" id="SSF52440">
    <property type="entry name" value="PreATP-grasp domain"/>
    <property type="match status" value="1"/>
</dbReference>
<feature type="binding site" evidence="10">
    <location>
        <position position="440"/>
    </location>
    <ligand>
        <name>ATP</name>
        <dbReference type="ChEBI" id="CHEBI:30616"/>
    </ligand>
</feature>
<comment type="catalytic activity">
    <reaction evidence="9">
        <text>gamma-L-glutamyl-L-cysteine + glycine + ATP = glutathione + ADP + phosphate + H(+)</text>
        <dbReference type="Rhea" id="RHEA:13557"/>
        <dbReference type="ChEBI" id="CHEBI:15378"/>
        <dbReference type="ChEBI" id="CHEBI:30616"/>
        <dbReference type="ChEBI" id="CHEBI:43474"/>
        <dbReference type="ChEBI" id="CHEBI:57305"/>
        <dbReference type="ChEBI" id="CHEBI:57925"/>
        <dbReference type="ChEBI" id="CHEBI:58173"/>
        <dbReference type="ChEBI" id="CHEBI:456216"/>
        <dbReference type="EC" id="6.3.2.3"/>
    </reaction>
</comment>
<feature type="binding site" evidence="10">
    <location>
        <position position="188"/>
    </location>
    <ligand>
        <name>substrate</name>
    </ligand>
</feature>
<name>C5KJM8_PERM5</name>
<dbReference type="InterPro" id="IPR014042">
    <property type="entry name" value="Glutathione_synthase_a-hlx"/>
</dbReference>
<organism evidence="14">
    <name type="scientific">Perkinsus marinus (strain ATCC 50983 / TXsc)</name>
    <dbReference type="NCBI Taxonomy" id="423536"/>
    <lineage>
        <taxon>Eukaryota</taxon>
        <taxon>Sar</taxon>
        <taxon>Alveolata</taxon>
        <taxon>Perkinsozoa</taxon>
        <taxon>Perkinsea</taxon>
        <taxon>Perkinsida</taxon>
        <taxon>Perkinsidae</taxon>
        <taxon>Perkinsus</taxon>
    </lineage>
</organism>
<keyword evidence="4 9" id="KW-0317">Glutathione biosynthesis</keyword>
<dbReference type="PANTHER" id="PTHR11130:SF0">
    <property type="entry name" value="GLUTATHIONE SYNTHETASE"/>
    <property type="match status" value="1"/>
</dbReference>
<protein>
    <recommendedName>
        <fullName evidence="9">Glutathione synthetase</fullName>
        <shortName evidence="9">GSH-S</shortName>
        <ecNumber evidence="9">6.3.2.3</ecNumber>
    </recommendedName>
</protein>
<dbReference type="EC" id="6.3.2.3" evidence="9"/>
<evidence type="ECO:0000256" key="8">
    <source>
        <dbReference type="ARBA" id="ARBA00022842"/>
    </source>
</evidence>
<dbReference type="PIRSF" id="PIRSF001558">
    <property type="entry name" value="GSHase"/>
    <property type="match status" value="1"/>
</dbReference>
<evidence type="ECO:0000256" key="10">
    <source>
        <dbReference type="PIRSR" id="PIRSR001558-1"/>
    </source>
</evidence>
<comment type="pathway">
    <text evidence="1 9">Sulfur metabolism; glutathione biosynthesis; glutathione from L-cysteine and L-glutamate: step 2/2.</text>
</comment>
<keyword evidence="3 9" id="KW-0436">Ligase</keyword>
<feature type="binding site" evidence="10">
    <location>
        <position position="107"/>
    </location>
    <ligand>
        <name>substrate</name>
    </ligand>
</feature>
<feature type="binding site" evidence="10">
    <location>
        <position position="350"/>
    </location>
    <ligand>
        <name>ATP</name>
        <dbReference type="ChEBI" id="CHEBI:30616"/>
    </ligand>
</feature>
<dbReference type="PANTHER" id="PTHR11130">
    <property type="entry name" value="GLUTATHIONE SYNTHETASE"/>
    <property type="match status" value="1"/>
</dbReference>
<dbReference type="Gene3D" id="3.30.1490.50">
    <property type="match status" value="1"/>
</dbReference>
<dbReference type="Gene3D" id="3.30.470.20">
    <property type="entry name" value="ATP-grasp fold, B domain"/>
    <property type="match status" value="1"/>
</dbReference>
<dbReference type="GeneID" id="9046090"/>
<dbReference type="Gene3D" id="1.10.1080.10">
    <property type="entry name" value="Glutathione Synthetase, Chain A, domain 3"/>
    <property type="match status" value="1"/>
</dbReference>
<evidence type="ECO:0000313" key="14">
    <source>
        <dbReference type="Proteomes" id="UP000007800"/>
    </source>
</evidence>
<dbReference type="OrthoDB" id="2020073at2759"/>
<evidence type="ECO:0000256" key="9">
    <source>
        <dbReference type="PIRNR" id="PIRNR001558"/>
    </source>
</evidence>
<sequence>MQKFYYRSLGISVLPESKSRPLKSQVLPVALLPKPFPRKQFEEVWQLSAVIDKLIDGLTVHPEWLVEELEGVIQADDFTRRLVDICREVYIDGDRDHSKDIRMYLLRQDYLPTRIGNRLLQVEVNTVAAAFAGIVSRVSCLHRMTAMAALDGVAQFTLPDNKGGNSYCRDVHDVCMVVEDGEDNECDQRFLEAALLVNHNIAVHRRSLKQLAQEVDVDEKTKVVRICNVIEPNRAVEISVFYYRAGYGPDHYVDESCWEVRRRLEGSRAVQCPSIPQQLAGTKKVQQLWYSDPSVMGRFGLTQEEADRMREHFAVQVDPSEAEETVAEALKEPSGWVLKPQREGGGHNMYGDELVDALKTTPREELKQFVLMERMVPSPLPCLAIDTPASREAFRVIPKMIPNGVSELGIYSAMVMKGNHSVMDKPCGHMLRTKDESVMEGGVHAGYAVMDTALLTDEDISSLQ</sequence>
<dbReference type="FunCoup" id="C5KJM8">
    <property type="interactions" value="703"/>
</dbReference>
<evidence type="ECO:0000313" key="13">
    <source>
        <dbReference type="EMBL" id="EER15362.1"/>
    </source>
</evidence>
<gene>
    <name evidence="13" type="ORF">Pmar_PMAR001414</name>
</gene>
<feature type="binding site" evidence="10">
    <location>
        <begin position="339"/>
        <end position="348"/>
    </location>
    <ligand>
        <name>ATP</name>
        <dbReference type="ChEBI" id="CHEBI:30616"/>
    </ligand>
</feature>
<dbReference type="InterPro" id="IPR004887">
    <property type="entry name" value="GSH_synth_subst-bd"/>
</dbReference>
<dbReference type="InterPro" id="IPR014709">
    <property type="entry name" value="Glutathione_synthase_C_euk"/>
</dbReference>
<dbReference type="GO" id="GO:0005524">
    <property type="term" value="F:ATP binding"/>
    <property type="evidence" value="ECO:0007669"/>
    <property type="project" value="UniProtKB-UniRule"/>
</dbReference>
<dbReference type="InterPro" id="IPR005615">
    <property type="entry name" value="Glutathione_synthase"/>
</dbReference>
<keyword evidence="7 9" id="KW-0067">ATP-binding</keyword>
<feature type="binding site" evidence="11">
    <location>
        <position position="343"/>
    </location>
    <ligand>
        <name>Mg(2+)</name>
        <dbReference type="ChEBI" id="CHEBI:18420"/>
    </ligand>
</feature>
<dbReference type="InterPro" id="IPR014049">
    <property type="entry name" value="Glutathione_synthase_N_euk"/>
</dbReference>
<dbReference type="OMA" id="FEAHKNM"/>